<proteinExistence type="predicted"/>
<accession>A0ACC2WA15</accession>
<organism evidence="1 2">
    <name type="scientific">Naganishia cerealis</name>
    <dbReference type="NCBI Taxonomy" id="610337"/>
    <lineage>
        <taxon>Eukaryota</taxon>
        <taxon>Fungi</taxon>
        <taxon>Dikarya</taxon>
        <taxon>Basidiomycota</taxon>
        <taxon>Agaricomycotina</taxon>
        <taxon>Tremellomycetes</taxon>
        <taxon>Filobasidiales</taxon>
        <taxon>Filobasidiaceae</taxon>
        <taxon>Naganishia</taxon>
    </lineage>
</organism>
<sequence length="279" mass="31940">MESDPSRGGRTVIEGGRVDDLKYLKDHQIDRNQVSQELSKIFSQMYFDIPHDLRVNYARFWLSLIAGNSPEVLAQRRKYARLVANINDDLYPIFETAITGRAGLETPDLDALGVKTGGRRKSLLDLKNMNNDELDAIRTAMVEREGLIAAIFSLLRNAPRRLVMILKLNDLQRALDISLATTHGASRVFIIVARFCAFAVHEEDQRLLLERRAKQGLTTDWIVDYIKEWYNFQVFYNGLRIVEWGMDARARAVKVLLWLKGLRERGWEGAFEVSAGLQT</sequence>
<dbReference type="EMBL" id="JASBWR010000021">
    <property type="protein sequence ID" value="KAJ9108246.1"/>
    <property type="molecule type" value="Genomic_DNA"/>
</dbReference>
<gene>
    <name evidence="1" type="ORF">QFC19_002494</name>
</gene>
<evidence type="ECO:0000313" key="2">
    <source>
        <dbReference type="Proteomes" id="UP001241377"/>
    </source>
</evidence>
<keyword evidence="2" id="KW-1185">Reference proteome</keyword>
<evidence type="ECO:0000313" key="1">
    <source>
        <dbReference type="EMBL" id="KAJ9108246.1"/>
    </source>
</evidence>
<protein>
    <submittedName>
        <fullName evidence="1">Uncharacterized protein</fullName>
    </submittedName>
</protein>
<reference evidence="1" key="1">
    <citation type="submission" date="2023-04" db="EMBL/GenBank/DDBJ databases">
        <title>Draft Genome sequencing of Naganishia species isolated from polar environments using Oxford Nanopore Technology.</title>
        <authorList>
            <person name="Leo P."/>
            <person name="Venkateswaran K."/>
        </authorList>
    </citation>
    <scope>NUCLEOTIDE SEQUENCE</scope>
    <source>
        <strain evidence="1">MNA-CCFEE 5261</strain>
    </source>
</reference>
<comment type="caution">
    <text evidence="1">The sequence shown here is derived from an EMBL/GenBank/DDBJ whole genome shotgun (WGS) entry which is preliminary data.</text>
</comment>
<dbReference type="Proteomes" id="UP001241377">
    <property type="component" value="Unassembled WGS sequence"/>
</dbReference>
<name>A0ACC2WA15_9TREE</name>